<evidence type="ECO:0000259" key="2">
    <source>
        <dbReference type="Pfam" id="PF13477"/>
    </source>
</evidence>
<feature type="domain" description="Glycosyltransferase subfamily 4-like N-terminal" evidence="2">
    <location>
        <begin position="126"/>
        <end position="196"/>
    </location>
</feature>
<evidence type="ECO:0000313" key="4">
    <source>
        <dbReference type="Proteomes" id="UP001157440"/>
    </source>
</evidence>
<dbReference type="PANTHER" id="PTHR12526">
    <property type="entry name" value="GLYCOSYLTRANSFERASE"/>
    <property type="match status" value="1"/>
</dbReference>
<gene>
    <name evidence="3" type="ORF">GCM10007890_00110</name>
</gene>
<dbReference type="Pfam" id="PF13692">
    <property type="entry name" value="Glyco_trans_1_4"/>
    <property type="match status" value="1"/>
</dbReference>
<dbReference type="CDD" id="cd03801">
    <property type="entry name" value="GT4_PimA-like"/>
    <property type="match status" value="1"/>
</dbReference>
<dbReference type="Proteomes" id="UP001157440">
    <property type="component" value="Unassembled WGS sequence"/>
</dbReference>
<reference evidence="4" key="1">
    <citation type="journal article" date="2019" name="Int. J. Syst. Evol. Microbiol.">
        <title>The Global Catalogue of Microorganisms (GCM) 10K type strain sequencing project: providing services to taxonomists for standard genome sequencing and annotation.</title>
        <authorList>
            <consortium name="The Broad Institute Genomics Platform"/>
            <consortium name="The Broad Institute Genome Sequencing Center for Infectious Disease"/>
            <person name="Wu L."/>
            <person name="Ma J."/>
        </authorList>
    </citation>
    <scope>NUCLEOTIDE SEQUENCE [LARGE SCALE GENOMIC DNA]</scope>
    <source>
        <strain evidence="4">NBRC 103632</strain>
    </source>
</reference>
<protein>
    <recommendedName>
        <fullName evidence="2">Glycosyltransferase subfamily 4-like N-terminal domain-containing protein</fullName>
    </recommendedName>
</protein>
<dbReference type="PANTHER" id="PTHR12526:SF630">
    <property type="entry name" value="GLYCOSYLTRANSFERASE"/>
    <property type="match status" value="1"/>
</dbReference>
<dbReference type="InterPro" id="IPR028098">
    <property type="entry name" value="Glyco_trans_4-like_N"/>
</dbReference>
<dbReference type="Pfam" id="PF13477">
    <property type="entry name" value="Glyco_trans_4_2"/>
    <property type="match status" value="1"/>
</dbReference>
<feature type="region of interest" description="Disordered" evidence="1">
    <location>
        <begin position="60"/>
        <end position="81"/>
    </location>
</feature>
<dbReference type="AlphaFoldDB" id="A0AA37T794"/>
<evidence type="ECO:0000313" key="3">
    <source>
        <dbReference type="EMBL" id="GLS68000.1"/>
    </source>
</evidence>
<keyword evidence="4" id="KW-1185">Reference proteome</keyword>
<proteinExistence type="predicted"/>
<organism evidence="3 4">
    <name type="scientific">Methylobacterium tardum</name>
    <dbReference type="NCBI Taxonomy" id="374432"/>
    <lineage>
        <taxon>Bacteria</taxon>
        <taxon>Pseudomonadati</taxon>
        <taxon>Pseudomonadota</taxon>
        <taxon>Alphaproteobacteria</taxon>
        <taxon>Hyphomicrobiales</taxon>
        <taxon>Methylobacteriaceae</taxon>
        <taxon>Methylobacterium</taxon>
    </lineage>
</organism>
<dbReference type="EMBL" id="BSPL01000001">
    <property type="protein sequence ID" value="GLS68000.1"/>
    <property type="molecule type" value="Genomic_DNA"/>
</dbReference>
<accession>A0AA37T794</accession>
<comment type="caution">
    <text evidence="3">The sequence shown here is derived from an EMBL/GenBank/DDBJ whole genome shotgun (WGS) entry which is preliminary data.</text>
</comment>
<dbReference type="GO" id="GO:0016757">
    <property type="term" value="F:glycosyltransferase activity"/>
    <property type="evidence" value="ECO:0007669"/>
    <property type="project" value="UniProtKB-ARBA"/>
</dbReference>
<evidence type="ECO:0000256" key="1">
    <source>
        <dbReference type="SAM" id="MobiDB-lite"/>
    </source>
</evidence>
<dbReference type="Gene3D" id="3.40.50.2000">
    <property type="entry name" value="Glycogen Phosphorylase B"/>
    <property type="match status" value="2"/>
</dbReference>
<sequence>MNVAVAHKGSRPRILFVGMQSSPHVARWIEMIADRGWDLHLFPVNAVAPSDSLCGVTLHRPQLAGPRPEDRLERPPPSFARARAPGLRVEPFPVTLSDVGGIEALRAGRVPLGGSGRTAPLMQGPSSLEALIQELRPDVVHSLEFQHAGYLVLQAKLRAREPFPLWIATNWGSDIFHFGHDLAHRAEITRLLAAADFYSCECHRDILLARDFGYAGPVLPVLPNTGGFDLDHVAALSSGVPPSARRCIMVKGYQHFAGRAMTTLDALVSLGNQLRDYEIILYSVGHEPLERAQQLIADGTLNIRIVGSASHDEMLRSFASSRLYVGTSVSDAISTSVLEAMAMGAFPIQTNTSCCEEWFDDGVGGFLTTPHDVGLIRQRILTALEDDGLVDEAARVNAETVRKRLDRAKLAPRVAAFYEPVLRAARKRSGCEPPVLLKI</sequence>
<name>A0AA37T794_9HYPH</name>
<dbReference type="SUPFAM" id="SSF53756">
    <property type="entry name" value="UDP-Glycosyltransferase/glycogen phosphorylase"/>
    <property type="match status" value="1"/>
</dbReference>